<feature type="transmembrane region" description="Helical" evidence="1">
    <location>
        <begin position="49"/>
        <end position="71"/>
    </location>
</feature>
<organism evidence="2 3">
    <name type="scientific">Schumannella luteola</name>
    <dbReference type="NCBI Taxonomy" id="472059"/>
    <lineage>
        <taxon>Bacteria</taxon>
        <taxon>Bacillati</taxon>
        <taxon>Actinomycetota</taxon>
        <taxon>Actinomycetes</taxon>
        <taxon>Micrococcales</taxon>
        <taxon>Microbacteriaceae</taxon>
        <taxon>Schumannella</taxon>
    </lineage>
</organism>
<feature type="transmembrane region" description="Helical" evidence="1">
    <location>
        <begin position="115"/>
        <end position="133"/>
    </location>
</feature>
<keyword evidence="3" id="KW-1185">Reference proteome</keyword>
<dbReference type="Proteomes" id="UP000553888">
    <property type="component" value="Unassembled WGS sequence"/>
</dbReference>
<name>A0A852YJV6_9MICO</name>
<comment type="caution">
    <text evidence="2">The sequence shown here is derived from an EMBL/GenBank/DDBJ whole genome shotgun (WGS) entry which is preliminary data.</text>
</comment>
<sequence length="382" mass="41098">MRGEVPISPQQLDPLSWLTGPYIPASFAVFQAVSGVLVVITGLNTRTLPGLQLFAVAIAVSAHLVVHFAAGQRRRGDRRSGPISLGAAVTACSLSGSAMLLSAVGFQGVAIPVEVWWGSLASCMILGSLAPYLPARRLIVLGVGIAVTTVPLSAVLVRSEGNWGVIASTIIIATPITVSTVLTATFSHRVVRNMRRLLEARSRTLVVAGPALDQRMQDAERERLARLTSRAVPFLEQVVARGTIDASDRALAGQLARRLRDDLVTQANASWLDELEVSSRLVVIDPERRADRLRPSQRTALRALIRALLAAPEVDQGSLLVELRGRDDGSTAVGVSLDVELPDGRRIMHLAPYYLTLQMTATNVTWHHDRLDLTFDAPAADS</sequence>
<dbReference type="RefSeq" id="WP_179567641.1">
    <property type="nucleotide sequence ID" value="NZ_JACBZY010000001.1"/>
</dbReference>
<keyword evidence="1" id="KW-1133">Transmembrane helix</keyword>
<feature type="transmembrane region" description="Helical" evidence="1">
    <location>
        <begin position="163"/>
        <end position="186"/>
    </location>
</feature>
<dbReference type="EMBL" id="JACBZY010000001">
    <property type="protein sequence ID" value="NYG99438.1"/>
    <property type="molecule type" value="Genomic_DNA"/>
</dbReference>
<proteinExistence type="predicted"/>
<protein>
    <submittedName>
        <fullName evidence="2">Uncharacterized protein</fullName>
    </submittedName>
</protein>
<gene>
    <name evidence="2" type="ORF">BJ979_002064</name>
</gene>
<keyword evidence="1" id="KW-0472">Membrane</keyword>
<evidence type="ECO:0000313" key="3">
    <source>
        <dbReference type="Proteomes" id="UP000553888"/>
    </source>
</evidence>
<feature type="transmembrane region" description="Helical" evidence="1">
    <location>
        <begin position="21"/>
        <end position="43"/>
    </location>
</feature>
<evidence type="ECO:0000256" key="1">
    <source>
        <dbReference type="SAM" id="Phobius"/>
    </source>
</evidence>
<feature type="transmembrane region" description="Helical" evidence="1">
    <location>
        <begin position="83"/>
        <end position="109"/>
    </location>
</feature>
<dbReference type="AlphaFoldDB" id="A0A852YJV6"/>
<reference evidence="2 3" key="1">
    <citation type="submission" date="2020-07" db="EMBL/GenBank/DDBJ databases">
        <title>Sequencing the genomes of 1000 actinobacteria strains.</title>
        <authorList>
            <person name="Klenk H.-P."/>
        </authorList>
    </citation>
    <scope>NUCLEOTIDE SEQUENCE [LARGE SCALE GENOMIC DNA]</scope>
    <source>
        <strain evidence="2 3">DSM 23141</strain>
    </source>
</reference>
<evidence type="ECO:0000313" key="2">
    <source>
        <dbReference type="EMBL" id="NYG99438.1"/>
    </source>
</evidence>
<keyword evidence="1" id="KW-0812">Transmembrane</keyword>
<accession>A0A852YJV6</accession>
<feature type="transmembrane region" description="Helical" evidence="1">
    <location>
        <begin position="138"/>
        <end position="157"/>
    </location>
</feature>